<keyword evidence="2" id="KW-1185">Reference proteome</keyword>
<accession>A0A5C5Z0B1</accession>
<dbReference type="EMBL" id="SJPJ01000001">
    <property type="protein sequence ID" value="TWT80133.1"/>
    <property type="molecule type" value="Genomic_DNA"/>
</dbReference>
<dbReference type="Proteomes" id="UP000315010">
    <property type="component" value="Unassembled WGS sequence"/>
</dbReference>
<protein>
    <recommendedName>
        <fullName evidence="3">Transposase IS701-like DDE domain-containing protein</fullName>
    </recommendedName>
</protein>
<reference evidence="1 2" key="1">
    <citation type="submission" date="2019-02" db="EMBL/GenBank/DDBJ databases">
        <title>Deep-cultivation of Planctomycetes and their phenomic and genomic characterization uncovers novel biology.</title>
        <authorList>
            <person name="Wiegand S."/>
            <person name="Jogler M."/>
            <person name="Boedeker C."/>
            <person name="Pinto D."/>
            <person name="Vollmers J."/>
            <person name="Rivas-Marin E."/>
            <person name="Kohn T."/>
            <person name="Peeters S.H."/>
            <person name="Heuer A."/>
            <person name="Rast P."/>
            <person name="Oberbeckmann S."/>
            <person name="Bunk B."/>
            <person name="Jeske O."/>
            <person name="Meyerdierks A."/>
            <person name="Storesund J.E."/>
            <person name="Kallscheuer N."/>
            <person name="Luecker S."/>
            <person name="Lage O.M."/>
            <person name="Pohl T."/>
            <person name="Merkel B.J."/>
            <person name="Hornburger P."/>
            <person name="Mueller R.-W."/>
            <person name="Bruemmer F."/>
            <person name="Labrenz M."/>
            <person name="Spormann A.M."/>
            <person name="Op Den Camp H."/>
            <person name="Overmann J."/>
            <person name="Amann R."/>
            <person name="Jetten M.S.M."/>
            <person name="Mascher T."/>
            <person name="Medema M.H."/>
            <person name="Devos D.P."/>
            <person name="Kaster A.-K."/>
            <person name="Ovreas L."/>
            <person name="Rohde M."/>
            <person name="Galperin M.Y."/>
            <person name="Jogler C."/>
        </authorList>
    </citation>
    <scope>NUCLEOTIDE SEQUENCE [LARGE SCALE GENOMIC DNA]</scope>
    <source>
        <strain evidence="1 2">CA13</strain>
    </source>
</reference>
<evidence type="ECO:0000313" key="2">
    <source>
        <dbReference type="Proteomes" id="UP000315010"/>
    </source>
</evidence>
<comment type="caution">
    <text evidence="1">The sequence shown here is derived from an EMBL/GenBank/DDBJ whole genome shotgun (WGS) entry which is preliminary data.</text>
</comment>
<proteinExistence type="predicted"/>
<dbReference type="AlphaFoldDB" id="A0A5C5Z0B1"/>
<name>A0A5C5Z0B1_9BACT</name>
<organism evidence="1 2">
    <name type="scientific">Novipirellula herctigrandis</name>
    <dbReference type="NCBI Taxonomy" id="2527986"/>
    <lineage>
        <taxon>Bacteria</taxon>
        <taxon>Pseudomonadati</taxon>
        <taxon>Planctomycetota</taxon>
        <taxon>Planctomycetia</taxon>
        <taxon>Pirellulales</taxon>
        <taxon>Pirellulaceae</taxon>
        <taxon>Novipirellula</taxon>
    </lineage>
</organism>
<evidence type="ECO:0000313" key="1">
    <source>
        <dbReference type="EMBL" id="TWT80133.1"/>
    </source>
</evidence>
<sequence length="95" mass="10563">MDITTSFMPLLQVFTAAMSEPTAESFRQLVAGWIFAPKRTILGGLRATQSTKHHRACHRVFANASWSIDTVGLAVFDLVVKLTIRPPTIWLATIH</sequence>
<evidence type="ECO:0008006" key="3">
    <source>
        <dbReference type="Google" id="ProtNLM"/>
    </source>
</evidence>
<gene>
    <name evidence="1" type="ORF">CA13_15460</name>
</gene>